<gene>
    <name evidence="2" type="ORF">J437_LFUL009921</name>
</gene>
<protein>
    <submittedName>
        <fullName evidence="2">Uncharacterized protein</fullName>
    </submittedName>
</protein>
<feature type="region of interest" description="Disordered" evidence="1">
    <location>
        <begin position="1"/>
        <end position="96"/>
    </location>
</feature>
<comment type="caution">
    <text evidence="2">The sequence shown here is derived from an EMBL/GenBank/DDBJ whole genome shotgun (WGS) entry which is preliminary data.</text>
</comment>
<organism evidence="2 3">
    <name type="scientific">Ladona fulva</name>
    <name type="common">Scarce chaser dragonfly</name>
    <name type="synonym">Libellula fulva</name>
    <dbReference type="NCBI Taxonomy" id="123851"/>
    <lineage>
        <taxon>Eukaryota</taxon>
        <taxon>Metazoa</taxon>
        <taxon>Ecdysozoa</taxon>
        <taxon>Arthropoda</taxon>
        <taxon>Hexapoda</taxon>
        <taxon>Insecta</taxon>
        <taxon>Pterygota</taxon>
        <taxon>Palaeoptera</taxon>
        <taxon>Odonata</taxon>
        <taxon>Epiprocta</taxon>
        <taxon>Anisoptera</taxon>
        <taxon>Libelluloidea</taxon>
        <taxon>Libellulidae</taxon>
        <taxon>Ladona</taxon>
    </lineage>
</organism>
<sequence length="254" mass="28230">MSSEGQYGCRFNGDHQKQKTLSKGSPSIFPPSGGVPLHLATGGNAIERENSRDTRASTSLRRDRSKKRRRSSNPFESENKEAAKTSASSKKLEGSKDHDVTINDSIGYVIMNFLCFPLHSACVKCKQCGNDVTKSTERKANTYEVNQTFIFAMRLLGIGLVGKTRFCRIMDLHRPIFQTTYGLIVNSLESAPDACGEKLTGRLINELTVYYGFAIRRNSDSVEKIKDAIRATIFHKSSTDEEPNHDKCPPGQES</sequence>
<reference evidence="2" key="2">
    <citation type="submission" date="2017-10" db="EMBL/GenBank/DDBJ databases">
        <title>Ladona fulva Genome sequencing and assembly.</title>
        <authorList>
            <person name="Murali S."/>
            <person name="Richards S."/>
            <person name="Bandaranaike D."/>
            <person name="Bellair M."/>
            <person name="Blankenburg K."/>
            <person name="Chao H."/>
            <person name="Dinh H."/>
            <person name="Doddapaneni H."/>
            <person name="Dugan-Rocha S."/>
            <person name="Elkadiri S."/>
            <person name="Gnanaolivu R."/>
            <person name="Hernandez B."/>
            <person name="Skinner E."/>
            <person name="Javaid M."/>
            <person name="Lee S."/>
            <person name="Li M."/>
            <person name="Ming W."/>
            <person name="Munidasa M."/>
            <person name="Muniz J."/>
            <person name="Nguyen L."/>
            <person name="Hughes D."/>
            <person name="Osuji N."/>
            <person name="Pu L.-L."/>
            <person name="Puazo M."/>
            <person name="Qu C."/>
            <person name="Quiroz J."/>
            <person name="Raj R."/>
            <person name="Weissenberger G."/>
            <person name="Xin Y."/>
            <person name="Zou X."/>
            <person name="Han Y."/>
            <person name="Worley K."/>
            <person name="Muzny D."/>
            <person name="Gibbs R."/>
        </authorList>
    </citation>
    <scope>NUCLEOTIDE SEQUENCE</scope>
    <source>
        <strain evidence="2">Sampled in the wild</strain>
    </source>
</reference>
<proteinExistence type="predicted"/>
<evidence type="ECO:0000313" key="2">
    <source>
        <dbReference type="EMBL" id="KAG8232675.1"/>
    </source>
</evidence>
<accession>A0A8K0KD24</accession>
<keyword evidence="3" id="KW-1185">Reference proteome</keyword>
<dbReference type="AlphaFoldDB" id="A0A8K0KD24"/>
<evidence type="ECO:0000313" key="3">
    <source>
        <dbReference type="Proteomes" id="UP000792457"/>
    </source>
</evidence>
<dbReference type="OrthoDB" id="10060618at2759"/>
<evidence type="ECO:0000256" key="1">
    <source>
        <dbReference type="SAM" id="MobiDB-lite"/>
    </source>
</evidence>
<dbReference type="Proteomes" id="UP000792457">
    <property type="component" value="Unassembled WGS sequence"/>
</dbReference>
<name>A0A8K0KD24_LADFU</name>
<reference evidence="2" key="1">
    <citation type="submission" date="2013-04" db="EMBL/GenBank/DDBJ databases">
        <authorList>
            <person name="Qu J."/>
            <person name="Murali S.C."/>
            <person name="Bandaranaike D."/>
            <person name="Bellair M."/>
            <person name="Blankenburg K."/>
            <person name="Chao H."/>
            <person name="Dinh H."/>
            <person name="Doddapaneni H."/>
            <person name="Downs B."/>
            <person name="Dugan-Rocha S."/>
            <person name="Elkadiri S."/>
            <person name="Gnanaolivu R.D."/>
            <person name="Hernandez B."/>
            <person name="Javaid M."/>
            <person name="Jayaseelan J.C."/>
            <person name="Lee S."/>
            <person name="Li M."/>
            <person name="Ming W."/>
            <person name="Munidasa M."/>
            <person name="Muniz J."/>
            <person name="Nguyen L."/>
            <person name="Ongeri F."/>
            <person name="Osuji N."/>
            <person name="Pu L.-L."/>
            <person name="Puazo M."/>
            <person name="Qu C."/>
            <person name="Quiroz J."/>
            <person name="Raj R."/>
            <person name="Weissenberger G."/>
            <person name="Xin Y."/>
            <person name="Zou X."/>
            <person name="Han Y."/>
            <person name="Richards S."/>
            <person name="Worley K."/>
            <person name="Muzny D."/>
            <person name="Gibbs R."/>
        </authorList>
    </citation>
    <scope>NUCLEOTIDE SEQUENCE</scope>
    <source>
        <strain evidence="2">Sampled in the wild</strain>
    </source>
</reference>
<dbReference type="EMBL" id="KZ308641">
    <property type="protein sequence ID" value="KAG8232675.1"/>
    <property type="molecule type" value="Genomic_DNA"/>
</dbReference>
<feature type="compositionally biased region" description="Basic and acidic residues" evidence="1">
    <location>
        <begin position="46"/>
        <end position="55"/>
    </location>
</feature>